<keyword evidence="2" id="KW-1185">Reference proteome</keyword>
<sequence>MITVAVAGGTSPAVGRAILVGLKQYPEQLKPVVLGRVTSETPKWLLDMGIEVRKVDYSSEDSLISALRDVHTVICTLLAKDGTWASTQINLLNASLKAGVSRFAPAEFGCGALAAPKVALLSPQIAVIDACREAKRLHPEFEYAGFHVGLFMNYLAYGGPNELEALNGLNDRVEFIWHIKDMRAEIPLTKDGDIPRMTFTEIGDVGRMTAAACLLSKGEWQEDFGMEGETARMDEVVRVIETVSGGKMTVTFKPFEQVVREKNEETDPYKKFWKELEMMCARDVIGEGIVAPILNEVLKKSGLNVQPPNSIKDWCMNIFKISAGG</sequence>
<reference evidence="1" key="1">
    <citation type="journal article" date="2020" name="Stud. Mycol.">
        <title>101 Dothideomycetes genomes: a test case for predicting lifestyles and emergence of pathogens.</title>
        <authorList>
            <person name="Haridas S."/>
            <person name="Albert R."/>
            <person name="Binder M."/>
            <person name="Bloem J."/>
            <person name="Labutti K."/>
            <person name="Salamov A."/>
            <person name="Andreopoulos B."/>
            <person name="Baker S."/>
            <person name="Barry K."/>
            <person name="Bills G."/>
            <person name="Bluhm B."/>
            <person name="Cannon C."/>
            <person name="Castanera R."/>
            <person name="Culley D."/>
            <person name="Daum C."/>
            <person name="Ezra D."/>
            <person name="Gonzalez J."/>
            <person name="Henrissat B."/>
            <person name="Kuo A."/>
            <person name="Liang C."/>
            <person name="Lipzen A."/>
            <person name="Lutzoni F."/>
            <person name="Magnuson J."/>
            <person name="Mondo S."/>
            <person name="Nolan M."/>
            <person name="Ohm R."/>
            <person name="Pangilinan J."/>
            <person name="Park H.-J."/>
            <person name="Ramirez L."/>
            <person name="Alfaro M."/>
            <person name="Sun H."/>
            <person name="Tritt A."/>
            <person name="Yoshinaga Y."/>
            <person name="Zwiers L.-H."/>
            <person name="Turgeon B."/>
            <person name="Goodwin S."/>
            <person name="Spatafora J."/>
            <person name="Crous P."/>
            <person name="Grigoriev I."/>
        </authorList>
    </citation>
    <scope>NUCLEOTIDE SEQUENCE</scope>
    <source>
        <strain evidence="1">ATCC 200398</strain>
    </source>
</reference>
<protein>
    <submittedName>
        <fullName evidence="1">NAD(P)-binding protein</fullName>
    </submittedName>
</protein>
<gene>
    <name evidence="1" type="ORF">BDR25DRAFT_369920</name>
</gene>
<evidence type="ECO:0000313" key="1">
    <source>
        <dbReference type="EMBL" id="KAF2469996.1"/>
    </source>
</evidence>
<evidence type="ECO:0000313" key="2">
    <source>
        <dbReference type="Proteomes" id="UP000799755"/>
    </source>
</evidence>
<proteinExistence type="predicted"/>
<organism evidence="1 2">
    <name type="scientific">Lindgomyces ingoldianus</name>
    <dbReference type="NCBI Taxonomy" id="673940"/>
    <lineage>
        <taxon>Eukaryota</taxon>
        <taxon>Fungi</taxon>
        <taxon>Dikarya</taxon>
        <taxon>Ascomycota</taxon>
        <taxon>Pezizomycotina</taxon>
        <taxon>Dothideomycetes</taxon>
        <taxon>Pleosporomycetidae</taxon>
        <taxon>Pleosporales</taxon>
        <taxon>Lindgomycetaceae</taxon>
        <taxon>Lindgomyces</taxon>
    </lineage>
</organism>
<name>A0ACB6QST2_9PLEO</name>
<comment type="caution">
    <text evidence="1">The sequence shown here is derived from an EMBL/GenBank/DDBJ whole genome shotgun (WGS) entry which is preliminary data.</text>
</comment>
<dbReference type="EMBL" id="MU003509">
    <property type="protein sequence ID" value="KAF2469996.1"/>
    <property type="molecule type" value="Genomic_DNA"/>
</dbReference>
<dbReference type="Proteomes" id="UP000799755">
    <property type="component" value="Unassembled WGS sequence"/>
</dbReference>
<accession>A0ACB6QST2</accession>